<feature type="compositionally biased region" description="Polar residues" evidence="1">
    <location>
        <begin position="92"/>
        <end position="107"/>
    </location>
</feature>
<proteinExistence type="predicted"/>
<feature type="compositionally biased region" description="Basic residues" evidence="1">
    <location>
        <begin position="9"/>
        <end position="18"/>
    </location>
</feature>
<evidence type="ECO:0000256" key="1">
    <source>
        <dbReference type="SAM" id="MobiDB-lite"/>
    </source>
</evidence>
<name>A0A9W6Y1H4_9STRA</name>
<reference evidence="2" key="1">
    <citation type="submission" date="2023-04" db="EMBL/GenBank/DDBJ databases">
        <title>Phytophthora fragariaefolia NBRC 109709.</title>
        <authorList>
            <person name="Ichikawa N."/>
            <person name="Sato H."/>
            <person name="Tonouchi N."/>
        </authorList>
    </citation>
    <scope>NUCLEOTIDE SEQUENCE</scope>
    <source>
        <strain evidence="2">NBRC 109709</strain>
    </source>
</reference>
<dbReference type="OrthoDB" id="10066656at2759"/>
<comment type="caution">
    <text evidence="2">The sequence shown here is derived from an EMBL/GenBank/DDBJ whole genome shotgun (WGS) entry which is preliminary data.</text>
</comment>
<dbReference type="AlphaFoldDB" id="A0A9W6Y1H4"/>
<evidence type="ECO:0000313" key="3">
    <source>
        <dbReference type="Proteomes" id="UP001165121"/>
    </source>
</evidence>
<sequence>MDEEFATPPRRHNPKRLQRKAESSPEVLEQQQRLKREMNLTRELIDFDLIKGCVCLAVVQTGSCAVSSALQAPDTEPACKILSPIIKQPTESVCSSESDTSHATSGLASGLAESENSDGTDSDEDSGNSSSSSDESNPNDDMFPHKSSSAPTSPKRVRLHTRRLHSARCNFASDISLVLQVMRSSIGKPPMSLPPRVPLNGGLERDSVVDQFARRRVTVCVWEDGFPVKRAMSITELRNTILAKVRIDTIVMCRP</sequence>
<feature type="region of interest" description="Disordered" evidence="1">
    <location>
        <begin position="1"/>
        <end position="30"/>
    </location>
</feature>
<feature type="compositionally biased region" description="Low complexity" evidence="1">
    <location>
        <begin position="127"/>
        <end position="141"/>
    </location>
</feature>
<dbReference type="EMBL" id="BSXT01002639">
    <property type="protein sequence ID" value="GMF49988.1"/>
    <property type="molecule type" value="Genomic_DNA"/>
</dbReference>
<accession>A0A9W6Y1H4</accession>
<evidence type="ECO:0000313" key="2">
    <source>
        <dbReference type="EMBL" id="GMF49988.1"/>
    </source>
</evidence>
<feature type="region of interest" description="Disordered" evidence="1">
    <location>
        <begin position="92"/>
        <end position="159"/>
    </location>
</feature>
<protein>
    <submittedName>
        <fullName evidence="2">Unnamed protein product</fullName>
    </submittedName>
</protein>
<dbReference type="Proteomes" id="UP001165121">
    <property type="component" value="Unassembled WGS sequence"/>
</dbReference>
<organism evidence="2 3">
    <name type="scientific">Phytophthora fragariaefolia</name>
    <dbReference type="NCBI Taxonomy" id="1490495"/>
    <lineage>
        <taxon>Eukaryota</taxon>
        <taxon>Sar</taxon>
        <taxon>Stramenopiles</taxon>
        <taxon>Oomycota</taxon>
        <taxon>Peronosporomycetes</taxon>
        <taxon>Peronosporales</taxon>
        <taxon>Peronosporaceae</taxon>
        <taxon>Phytophthora</taxon>
    </lineage>
</organism>
<keyword evidence="3" id="KW-1185">Reference proteome</keyword>
<gene>
    <name evidence="2" type="ORF">Pfra01_001983000</name>
</gene>
<feature type="compositionally biased region" description="Acidic residues" evidence="1">
    <location>
        <begin position="115"/>
        <end position="126"/>
    </location>
</feature>